<proteinExistence type="predicted"/>
<dbReference type="Gene3D" id="3.40.50.720">
    <property type="entry name" value="NAD(P)-binding Rossmann-like Domain"/>
    <property type="match status" value="1"/>
</dbReference>
<dbReference type="PANTHER" id="PTHR43377:SF6">
    <property type="entry name" value="GFO_IDH_MOCA-LIKE OXIDOREDUCTASE N-TERMINAL DOMAIN-CONTAINING PROTEIN"/>
    <property type="match status" value="1"/>
</dbReference>
<dbReference type="SUPFAM" id="SSF55347">
    <property type="entry name" value="Glyceraldehyde-3-phosphate dehydrogenase-like, C-terminal domain"/>
    <property type="match status" value="1"/>
</dbReference>
<accession>A0ABV6YP04</accession>
<organism evidence="3 4">
    <name type="scientific">Eiseniibacteriota bacterium</name>
    <dbReference type="NCBI Taxonomy" id="2212470"/>
    <lineage>
        <taxon>Bacteria</taxon>
        <taxon>Candidatus Eiseniibacteriota</taxon>
    </lineage>
</organism>
<dbReference type="InterPro" id="IPR000683">
    <property type="entry name" value="Gfo/Idh/MocA-like_OxRdtase_N"/>
</dbReference>
<evidence type="ECO:0000313" key="4">
    <source>
        <dbReference type="Proteomes" id="UP001594288"/>
    </source>
</evidence>
<dbReference type="Pfam" id="PF22725">
    <property type="entry name" value="GFO_IDH_MocA_C3"/>
    <property type="match status" value="1"/>
</dbReference>
<dbReference type="EMBL" id="JBHPEI010000033">
    <property type="protein sequence ID" value="MFC1799815.1"/>
    <property type="molecule type" value="Genomic_DNA"/>
</dbReference>
<keyword evidence="4" id="KW-1185">Reference proteome</keyword>
<dbReference type="InterPro" id="IPR036291">
    <property type="entry name" value="NAD(P)-bd_dom_sf"/>
</dbReference>
<evidence type="ECO:0000259" key="2">
    <source>
        <dbReference type="Pfam" id="PF22725"/>
    </source>
</evidence>
<dbReference type="InterPro" id="IPR051450">
    <property type="entry name" value="Gfo/Idh/MocA_Oxidoreductases"/>
</dbReference>
<dbReference type="InterPro" id="IPR055170">
    <property type="entry name" value="GFO_IDH_MocA-like_dom"/>
</dbReference>
<comment type="caution">
    <text evidence="3">The sequence shown here is derived from an EMBL/GenBank/DDBJ whole genome shotgun (WGS) entry which is preliminary data.</text>
</comment>
<evidence type="ECO:0000313" key="3">
    <source>
        <dbReference type="EMBL" id="MFC1799815.1"/>
    </source>
</evidence>
<dbReference type="SUPFAM" id="SSF51735">
    <property type="entry name" value="NAD(P)-binding Rossmann-fold domains"/>
    <property type="match status" value="1"/>
</dbReference>
<name>A0ABV6YP04_UNCEI</name>
<dbReference type="Gene3D" id="3.30.360.10">
    <property type="entry name" value="Dihydrodipicolinate Reductase, domain 2"/>
    <property type="match status" value="1"/>
</dbReference>
<dbReference type="Proteomes" id="UP001594288">
    <property type="component" value="Unassembled WGS sequence"/>
</dbReference>
<reference evidence="3 4" key="1">
    <citation type="submission" date="2024-09" db="EMBL/GenBank/DDBJ databases">
        <authorList>
            <person name="D'Angelo T."/>
        </authorList>
    </citation>
    <scope>NUCLEOTIDE SEQUENCE [LARGE SCALE GENOMIC DNA]</scope>
    <source>
        <strain evidence="3">SAG AM-311-F02</strain>
    </source>
</reference>
<dbReference type="Pfam" id="PF01408">
    <property type="entry name" value="GFO_IDH_MocA"/>
    <property type="match status" value="1"/>
</dbReference>
<sequence length="355" mass="39208">MSDHGTSGSIDRQKTVGVIGCGYWGPNLLRNFNQLPISNVKYCSDLSDERLEHMKALYPGITATKRYEDLIEDPEVDAIAIATPVSTHYPLAKACLEGGKHVLVEKPMTGKISEAEELVAIAEKNGLVLFTGHTFVYVAAVQKMKALLDAGELGEALYMSSTRVNLGLFQEDINVIWDLAPHDISICNYLFGSQPITVATYAKSYIRPGIEDVAFLVLQYPNNVVAHIHVSWLDPCKIRRTTLVGSKKMLVYDDTNPLEKIRVYDKGVDVLPHYDTFGEFHLSYRFGDIVVPKIHGGEPLKEECGHFIECINDKNCKPRSGGRDGLAVVKVVERACESAKMGGAPLPLERSEGSR</sequence>
<protein>
    <submittedName>
        <fullName evidence="3">Gfo/Idh/MocA family protein</fullName>
    </submittedName>
</protein>
<feature type="domain" description="GFO/IDH/MocA-like oxidoreductase" evidence="2">
    <location>
        <begin position="141"/>
        <end position="250"/>
    </location>
</feature>
<feature type="domain" description="Gfo/Idh/MocA-like oxidoreductase N-terminal" evidence="1">
    <location>
        <begin position="15"/>
        <end position="133"/>
    </location>
</feature>
<dbReference type="PANTHER" id="PTHR43377">
    <property type="entry name" value="BILIVERDIN REDUCTASE A"/>
    <property type="match status" value="1"/>
</dbReference>
<evidence type="ECO:0000259" key="1">
    <source>
        <dbReference type="Pfam" id="PF01408"/>
    </source>
</evidence>
<gene>
    <name evidence="3" type="ORF">ACFL2Z_02770</name>
</gene>